<evidence type="ECO:0000313" key="4">
    <source>
        <dbReference type="Proteomes" id="UP001056708"/>
    </source>
</evidence>
<evidence type="ECO:0000313" key="3">
    <source>
        <dbReference type="EMBL" id="USR91728.1"/>
    </source>
</evidence>
<dbReference type="GO" id="GO:0004519">
    <property type="term" value="F:endonuclease activity"/>
    <property type="evidence" value="ECO:0007669"/>
    <property type="project" value="UniProtKB-KW"/>
</dbReference>
<evidence type="ECO:0000259" key="2">
    <source>
        <dbReference type="Pfam" id="PF05685"/>
    </source>
</evidence>
<sequence length="271" mass="31718">MVRELSQSTDIIYPDSDGQPMADNTKQFRWIVVIKENLELLFANNPDVFVAGDLLWYPVEGNNRLRRAPDAMVVFGRPKGDRGSYKQWEEDNIAPQVVFEILSPGNRFSEMLAKQDFYNRYGVDEYYIYDPDQVDLVGMQRQEGQLTRIEEMQDWVSPRLGIRFQLGEGTLTIFTPTGDPFLGFVELDRRRREAEERANLAEEERQQERQRANLAEEERQRERQRANLAEEERQRERQRANLAEQRADAAEAQLQAMEQRLRELGLDSGDN</sequence>
<keyword evidence="3" id="KW-0378">Hydrolase</keyword>
<dbReference type="EMBL" id="CP098611">
    <property type="protein sequence ID" value="USR91728.1"/>
    <property type="molecule type" value="Genomic_DNA"/>
</dbReference>
<dbReference type="PANTHER" id="PTHR33352">
    <property type="entry name" value="SLR1095 PROTEIN"/>
    <property type="match status" value="1"/>
</dbReference>
<feature type="domain" description="Putative restriction endonuclease" evidence="2">
    <location>
        <begin position="42"/>
        <end position="163"/>
    </location>
</feature>
<dbReference type="InterPro" id="IPR008538">
    <property type="entry name" value="Uma2"/>
</dbReference>
<dbReference type="RefSeq" id="WP_252663758.1">
    <property type="nucleotide sequence ID" value="NZ_CP098611.1"/>
</dbReference>
<dbReference type="InterPro" id="IPR011335">
    <property type="entry name" value="Restrct_endonuc-II-like"/>
</dbReference>
<dbReference type="Pfam" id="PF05685">
    <property type="entry name" value="Uma2"/>
    <property type="match status" value="1"/>
</dbReference>
<proteinExistence type="predicted"/>
<dbReference type="SUPFAM" id="SSF52980">
    <property type="entry name" value="Restriction endonuclease-like"/>
    <property type="match status" value="1"/>
</dbReference>
<keyword evidence="3" id="KW-0540">Nuclease</keyword>
<evidence type="ECO:0000256" key="1">
    <source>
        <dbReference type="SAM" id="MobiDB-lite"/>
    </source>
</evidence>
<keyword evidence="4" id="KW-1185">Reference proteome</keyword>
<feature type="compositionally biased region" description="Basic and acidic residues" evidence="1">
    <location>
        <begin position="196"/>
        <end position="249"/>
    </location>
</feature>
<keyword evidence="3" id="KW-0255">Endonuclease</keyword>
<organism evidence="3 4">
    <name type="scientific">Phormidium yuhuli AB48</name>
    <dbReference type="NCBI Taxonomy" id="2940671"/>
    <lineage>
        <taxon>Bacteria</taxon>
        <taxon>Bacillati</taxon>
        <taxon>Cyanobacteriota</taxon>
        <taxon>Cyanophyceae</taxon>
        <taxon>Oscillatoriophycideae</taxon>
        <taxon>Oscillatoriales</taxon>
        <taxon>Oscillatoriaceae</taxon>
        <taxon>Phormidium</taxon>
        <taxon>Phormidium yuhuli</taxon>
    </lineage>
</organism>
<protein>
    <submittedName>
        <fullName evidence="3">Uma2 family endonuclease</fullName>
    </submittedName>
</protein>
<dbReference type="Gene3D" id="3.90.1570.10">
    <property type="entry name" value="tt1808, chain A"/>
    <property type="match status" value="1"/>
</dbReference>
<dbReference type="Proteomes" id="UP001056708">
    <property type="component" value="Chromosome"/>
</dbReference>
<feature type="region of interest" description="Disordered" evidence="1">
    <location>
        <begin position="196"/>
        <end position="271"/>
    </location>
</feature>
<dbReference type="InterPro" id="IPR012296">
    <property type="entry name" value="Nuclease_put_TT1808"/>
</dbReference>
<dbReference type="PANTHER" id="PTHR33352:SF2">
    <property type="entry name" value="SLL0995 PROTEIN"/>
    <property type="match status" value="1"/>
</dbReference>
<dbReference type="CDD" id="cd06260">
    <property type="entry name" value="DUF820-like"/>
    <property type="match status" value="1"/>
</dbReference>
<accession>A0ABY5AUB7</accession>
<gene>
    <name evidence="3" type="ORF">NEA10_03085</name>
</gene>
<reference evidence="3" key="1">
    <citation type="submission" date="2022-06" db="EMBL/GenBank/DDBJ databases">
        <title>Genome sequence of Phormidium yuhuli AB48 isolated from an industrial photobioreactor environment.</title>
        <authorList>
            <person name="Qiu Y."/>
            <person name="Noonan A.J.C."/>
            <person name="Dofher K."/>
            <person name="Koch M."/>
            <person name="Kieft B."/>
            <person name="Lin X."/>
            <person name="Ziels R.M."/>
            <person name="Hallam S.J."/>
        </authorList>
    </citation>
    <scope>NUCLEOTIDE SEQUENCE</scope>
    <source>
        <strain evidence="3">AB48</strain>
    </source>
</reference>
<name>A0ABY5AUB7_9CYAN</name>